<name>A0A9P0BAM4_BRAAE</name>
<protein>
    <submittedName>
        <fullName evidence="1">Uncharacterized protein</fullName>
    </submittedName>
</protein>
<dbReference type="GO" id="GO:0048011">
    <property type="term" value="P:neurotrophin TRK receptor signaling pathway"/>
    <property type="evidence" value="ECO:0007669"/>
    <property type="project" value="InterPro"/>
</dbReference>
<dbReference type="OrthoDB" id="9992964at2759"/>
<dbReference type="GO" id="GO:0032007">
    <property type="term" value="P:negative regulation of TOR signaling"/>
    <property type="evidence" value="ECO:0007669"/>
    <property type="project" value="InterPro"/>
</dbReference>
<dbReference type="PANTHER" id="PTHR21844:SF2">
    <property type="entry name" value="PROLINE-RICH AKT1 SUBSTRATE 1"/>
    <property type="match status" value="1"/>
</dbReference>
<dbReference type="InterPro" id="IPR026682">
    <property type="entry name" value="AKT1S1"/>
</dbReference>
<gene>
    <name evidence="1" type="ORF">MELIAE_LOCUS8941</name>
</gene>
<organism evidence="1 2">
    <name type="scientific">Brassicogethes aeneus</name>
    <name type="common">Rape pollen beetle</name>
    <name type="synonym">Meligethes aeneus</name>
    <dbReference type="NCBI Taxonomy" id="1431903"/>
    <lineage>
        <taxon>Eukaryota</taxon>
        <taxon>Metazoa</taxon>
        <taxon>Ecdysozoa</taxon>
        <taxon>Arthropoda</taxon>
        <taxon>Hexapoda</taxon>
        <taxon>Insecta</taxon>
        <taxon>Pterygota</taxon>
        <taxon>Neoptera</taxon>
        <taxon>Endopterygota</taxon>
        <taxon>Coleoptera</taxon>
        <taxon>Polyphaga</taxon>
        <taxon>Cucujiformia</taxon>
        <taxon>Nitidulidae</taxon>
        <taxon>Meligethinae</taxon>
        <taxon>Brassicogethes</taxon>
    </lineage>
</organism>
<sequence>MRSCNCLNIEIEAEGNVFDKVNEDCLNLNEDEKKESFFKQDIQKVKKLVNINKAISGLVQTKIVGSWLINRCVNCDVETHAVHREEGAACVLINSHLLEMDAVLKLKSSGLVSSIYNIVIYPNNIETGDSLIQTYLFSPETQQTIKSIGQVVSEVLRKETLATEDRIRKYKEKQYDLLNRLKDQAFKEQQSLVSVARIKLNNIFESTHLNSRNIKVETTPKMVNLSTNKQAPSTVLPLKFTPKRQKSTTISHAASFDSEGLFEFEEIDEAINVQNSDLEESDKEGKDESTKINRCRSGSISIAKSLPVNIPTFLSSERFEDNKDIEENLMLQQPINIAANIQALAKSVHGDAVFGDLPRPRFSMQY</sequence>
<dbReference type="Pfam" id="PF15798">
    <property type="entry name" value="PRAS"/>
    <property type="match status" value="1"/>
</dbReference>
<keyword evidence="2" id="KW-1185">Reference proteome</keyword>
<dbReference type="Proteomes" id="UP001154078">
    <property type="component" value="Chromosome 6"/>
</dbReference>
<evidence type="ECO:0000313" key="1">
    <source>
        <dbReference type="EMBL" id="CAH0558666.1"/>
    </source>
</evidence>
<reference evidence="1" key="1">
    <citation type="submission" date="2021-12" db="EMBL/GenBank/DDBJ databases">
        <authorList>
            <person name="King R."/>
        </authorList>
    </citation>
    <scope>NUCLEOTIDE SEQUENCE</scope>
</reference>
<dbReference type="GO" id="GO:0005737">
    <property type="term" value="C:cytoplasm"/>
    <property type="evidence" value="ECO:0007669"/>
    <property type="project" value="TreeGrafter"/>
</dbReference>
<dbReference type="EMBL" id="OV121137">
    <property type="protein sequence ID" value="CAH0558666.1"/>
    <property type="molecule type" value="Genomic_DNA"/>
</dbReference>
<accession>A0A9P0BAM4</accession>
<dbReference type="AlphaFoldDB" id="A0A9P0BAM4"/>
<dbReference type="PANTHER" id="PTHR21844">
    <property type="entry name" value="AKT1 SUBSTRATE 1 PROTEIN"/>
    <property type="match status" value="1"/>
</dbReference>
<evidence type="ECO:0000313" key="2">
    <source>
        <dbReference type="Proteomes" id="UP001154078"/>
    </source>
</evidence>
<proteinExistence type="predicted"/>